<dbReference type="AlphaFoldDB" id="K1Y836"/>
<dbReference type="Proteomes" id="UP000006753">
    <property type="component" value="Unassembled WGS sequence"/>
</dbReference>
<dbReference type="EMBL" id="JH921428">
    <property type="protein sequence ID" value="EKD21299.1"/>
    <property type="molecule type" value="Genomic_DNA"/>
</dbReference>
<dbReference type="KEGG" id="mbe:MBM_00412"/>
<dbReference type="HOGENOM" id="CLU_1396612_0_0_1"/>
<sequence>MPRLACQQSKDPQLDNYAVLSALEVLSSEVPSSEVAVSVSASFVLIELAKKGLVVKSFQALIPSGPKGVAVNYLKKGEAAERVVKERQLGEVYYKKELTLIVLIIAYERTEALLQVLVIDFGLTVSLKVCGGAKGQFNAEDLIKFFLKLGPKPGSEAGPHGLTKEMSEKKMGPSSVALVAMAGTPSGRVFTSVLS</sequence>
<evidence type="ECO:0000313" key="1">
    <source>
        <dbReference type="EMBL" id="EKD21299.1"/>
    </source>
</evidence>
<organism evidence="1 2">
    <name type="scientific">Marssonina brunnea f. sp. multigermtubi (strain MB_m1)</name>
    <name type="common">Marssonina leaf spot fungus</name>
    <dbReference type="NCBI Taxonomy" id="1072389"/>
    <lineage>
        <taxon>Eukaryota</taxon>
        <taxon>Fungi</taxon>
        <taxon>Dikarya</taxon>
        <taxon>Ascomycota</taxon>
        <taxon>Pezizomycotina</taxon>
        <taxon>Leotiomycetes</taxon>
        <taxon>Helotiales</taxon>
        <taxon>Drepanopezizaceae</taxon>
        <taxon>Drepanopeziza</taxon>
    </lineage>
</organism>
<protein>
    <submittedName>
        <fullName evidence="1">Uncharacterized protein</fullName>
    </submittedName>
</protein>
<gene>
    <name evidence="1" type="ORF">MBM_00412</name>
</gene>
<accession>K1Y836</accession>
<dbReference type="InParanoid" id="K1Y836"/>
<proteinExistence type="predicted"/>
<evidence type="ECO:0000313" key="2">
    <source>
        <dbReference type="Proteomes" id="UP000006753"/>
    </source>
</evidence>
<keyword evidence="2" id="KW-1185">Reference proteome</keyword>
<reference evidence="1 2" key="1">
    <citation type="journal article" date="2012" name="BMC Genomics">
        <title>Sequencing the genome of Marssonina brunnea reveals fungus-poplar co-evolution.</title>
        <authorList>
            <person name="Zhu S."/>
            <person name="Cao Y.-Z."/>
            <person name="Jiang C."/>
            <person name="Tan B.-Y."/>
            <person name="Wang Z."/>
            <person name="Feng S."/>
            <person name="Zhang L."/>
            <person name="Su X.-H."/>
            <person name="Brejova B."/>
            <person name="Vinar T."/>
            <person name="Xu M."/>
            <person name="Wang M.-X."/>
            <person name="Zhang S.-G."/>
            <person name="Huang M.-R."/>
            <person name="Wu R."/>
            <person name="Zhou Y."/>
        </authorList>
    </citation>
    <scope>NUCLEOTIDE SEQUENCE [LARGE SCALE GENOMIC DNA]</scope>
    <source>
        <strain evidence="1 2">MB_m1</strain>
    </source>
</reference>
<name>K1Y836_MARBU</name>